<dbReference type="InterPro" id="IPR043604">
    <property type="entry name" value="DUF883_N"/>
</dbReference>
<evidence type="ECO:0000313" key="11">
    <source>
        <dbReference type="EMBL" id="EXU75063.1"/>
    </source>
</evidence>
<evidence type="ECO:0000256" key="5">
    <source>
        <dbReference type="ARBA" id="ARBA00022692"/>
    </source>
</evidence>
<evidence type="ECO:0000256" key="8">
    <source>
        <dbReference type="SAM" id="Phobius"/>
    </source>
</evidence>
<comment type="similarity">
    <text evidence="2">Belongs to the ElaB/YgaM/YqjD family.</text>
</comment>
<dbReference type="Pfam" id="PF05957">
    <property type="entry name" value="DUF883"/>
    <property type="match status" value="1"/>
</dbReference>
<evidence type="ECO:0000256" key="6">
    <source>
        <dbReference type="ARBA" id="ARBA00022989"/>
    </source>
</evidence>
<dbReference type="STRING" id="69222.BG55_13060"/>
<accession>A0A014N6N0</accession>
<feature type="domain" description="DUF883" evidence="10">
    <location>
        <begin position="74"/>
        <end position="103"/>
    </location>
</feature>
<proteinExistence type="inferred from homology"/>
<keyword evidence="5 8" id="KW-0812">Transmembrane</keyword>
<dbReference type="EMBL" id="JFHN01000052">
    <property type="protein sequence ID" value="EXU75063.1"/>
    <property type="molecule type" value="Genomic_DNA"/>
</dbReference>
<dbReference type="Proteomes" id="UP000019918">
    <property type="component" value="Unassembled WGS sequence"/>
</dbReference>
<name>A0A014N6N0_9GAMM</name>
<keyword evidence="12" id="KW-1185">Reference proteome</keyword>
<dbReference type="InterPro" id="IPR010279">
    <property type="entry name" value="YqjD/ElaB"/>
</dbReference>
<dbReference type="GO" id="GO:0005886">
    <property type="term" value="C:plasma membrane"/>
    <property type="evidence" value="ECO:0007669"/>
    <property type="project" value="UniProtKB-SubCell"/>
</dbReference>
<sequence length="103" mass="11482">MATKTEPLETHLDDDLALLSETLEEVLKSSGDPADQKYIELKAKAEKSLKEVKSRISNASDTYYYRAKQAVYRADDYVHEKPWQGIGVGATLGLVVGLLLARR</sequence>
<feature type="transmembrane region" description="Helical" evidence="8">
    <location>
        <begin position="83"/>
        <end position="101"/>
    </location>
</feature>
<dbReference type="PANTHER" id="PTHR35893">
    <property type="entry name" value="INNER MEMBRANE PROTEIN-RELATED"/>
    <property type="match status" value="1"/>
</dbReference>
<keyword evidence="3" id="KW-1003">Cell membrane</keyword>
<evidence type="ECO:0000256" key="1">
    <source>
        <dbReference type="ARBA" id="ARBA00004377"/>
    </source>
</evidence>
<keyword evidence="6 8" id="KW-1133">Transmembrane helix</keyword>
<evidence type="ECO:0000256" key="7">
    <source>
        <dbReference type="ARBA" id="ARBA00023136"/>
    </source>
</evidence>
<feature type="domain" description="DUF883" evidence="9">
    <location>
        <begin position="11"/>
        <end position="61"/>
    </location>
</feature>
<dbReference type="Pfam" id="PF19029">
    <property type="entry name" value="DUF883_C"/>
    <property type="match status" value="1"/>
</dbReference>
<evidence type="ECO:0000256" key="3">
    <source>
        <dbReference type="ARBA" id="ARBA00022475"/>
    </source>
</evidence>
<organism evidence="11 12">
    <name type="scientific">Erwinia mallotivora</name>
    <dbReference type="NCBI Taxonomy" id="69222"/>
    <lineage>
        <taxon>Bacteria</taxon>
        <taxon>Pseudomonadati</taxon>
        <taxon>Pseudomonadota</taxon>
        <taxon>Gammaproteobacteria</taxon>
        <taxon>Enterobacterales</taxon>
        <taxon>Erwiniaceae</taxon>
        <taxon>Erwinia</taxon>
    </lineage>
</organism>
<comment type="subcellular location">
    <subcellularLocation>
        <location evidence="1">Cell inner membrane</location>
        <topology evidence="1">Single-pass membrane protein</topology>
    </subcellularLocation>
</comment>
<dbReference type="RefSeq" id="WP_034938084.1">
    <property type="nucleotide sequence ID" value="NZ_JBHLYB010000366.1"/>
</dbReference>
<dbReference type="InterPro" id="IPR043605">
    <property type="entry name" value="DUF883_C"/>
</dbReference>
<dbReference type="PANTHER" id="PTHR35893:SF1">
    <property type="entry name" value="PROTEIN ELAB"/>
    <property type="match status" value="1"/>
</dbReference>
<keyword evidence="4" id="KW-0997">Cell inner membrane</keyword>
<dbReference type="AlphaFoldDB" id="A0A014N6N0"/>
<dbReference type="NCBIfam" id="NF007709">
    <property type="entry name" value="PRK10404.1"/>
    <property type="match status" value="1"/>
</dbReference>
<evidence type="ECO:0000313" key="12">
    <source>
        <dbReference type="Proteomes" id="UP000019918"/>
    </source>
</evidence>
<evidence type="ECO:0000256" key="2">
    <source>
        <dbReference type="ARBA" id="ARBA00010423"/>
    </source>
</evidence>
<gene>
    <name evidence="11" type="ORF">BG55_13060</name>
</gene>
<dbReference type="GO" id="GO:0043022">
    <property type="term" value="F:ribosome binding"/>
    <property type="evidence" value="ECO:0007669"/>
    <property type="project" value="InterPro"/>
</dbReference>
<protein>
    <submittedName>
        <fullName evidence="11">Protein ElaB</fullName>
    </submittedName>
</protein>
<keyword evidence="7 8" id="KW-0472">Membrane</keyword>
<evidence type="ECO:0000259" key="10">
    <source>
        <dbReference type="Pfam" id="PF19029"/>
    </source>
</evidence>
<dbReference type="OrthoDB" id="5298386at2"/>
<evidence type="ECO:0000259" key="9">
    <source>
        <dbReference type="Pfam" id="PF05957"/>
    </source>
</evidence>
<evidence type="ECO:0000256" key="4">
    <source>
        <dbReference type="ARBA" id="ARBA00022519"/>
    </source>
</evidence>
<comment type="caution">
    <text evidence="11">The sequence shown here is derived from an EMBL/GenBank/DDBJ whole genome shotgun (WGS) entry which is preliminary data.</text>
</comment>
<reference evidence="11 12" key="1">
    <citation type="submission" date="2014-02" db="EMBL/GenBank/DDBJ databases">
        <title>Draft genome of Erwinia mallotivora strain BT-MARDI, a papaya dieback pathogen.</title>
        <authorList>
            <person name="Redzuan R."/>
            <person name="Abu Bakar N."/>
            <person name="Badrun R."/>
            <person name="Mohd Raih M.F."/>
            <person name="Rozano L."/>
            <person name="Mat Amin N."/>
        </authorList>
    </citation>
    <scope>NUCLEOTIDE SEQUENCE [LARGE SCALE GENOMIC DNA]</scope>
    <source>
        <strain evidence="11 12">BT-MARDI</strain>
    </source>
</reference>
<dbReference type="PATRIC" id="fig|69222.5.peg.2678"/>